<protein>
    <recommendedName>
        <fullName evidence="1">Glycosyltransferase 2-like domain-containing protein</fullName>
    </recommendedName>
</protein>
<dbReference type="CDD" id="cd00761">
    <property type="entry name" value="Glyco_tranf_GTA_type"/>
    <property type="match status" value="1"/>
</dbReference>
<gene>
    <name evidence="2" type="ORF">S01H1_54579</name>
</gene>
<feature type="domain" description="Glycosyltransferase 2-like" evidence="1">
    <location>
        <begin position="23"/>
        <end position="146"/>
    </location>
</feature>
<evidence type="ECO:0000313" key="2">
    <source>
        <dbReference type="EMBL" id="GAG18384.1"/>
    </source>
</evidence>
<organism evidence="2">
    <name type="scientific">marine sediment metagenome</name>
    <dbReference type="NCBI Taxonomy" id="412755"/>
    <lineage>
        <taxon>unclassified sequences</taxon>
        <taxon>metagenomes</taxon>
        <taxon>ecological metagenomes</taxon>
    </lineage>
</organism>
<dbReference type="SUPFAM" id="SSF53448">
    <property type="entry name" value="Nucleotide-diphospho-sugar transferases"/>
    <property type="match status" value="1"/>
</dbReference>
<feature type="non-terminal residue" evidence="2">
    <location>
        <position position="196"/>
    </location>
</feature>
<name>X0VJC7_9ZZZZ</name>
<dbReference type="Pfam" id="PF00535">
    <property type="entry name" value="Glycos_transf_2"/>
    <property type="match status" value="1"/>
</dbReference>
<reference evidence="2" key="1">
    <citation type="journal article" date="2014" name="Front. Microbiol.">
        <title>High frequency of phylogenetically diverse reductive dehalogenase-homologous genes in deep subseafloor sedimentary metagenomes.</title>
        <authorList>
            <person name="Kawai M."/>
            <person name="Futagami T."/>
            <person name="Toyoda A."/>
            <person name="Takaki Y."/>
            <person name="Nishi S."/>
            <person name="Hori S."/>
            <person name="Arai W."/>
            <person name="Tsubouchi T."/>
            <person name="Morono Y."/>
            <person name="Uchiyama I."/>
            <person name="Ito T."/>
            <person name="Fujiyama A."/>
            <person name="Inagaki F."/>
            <person name="Takami H."/>
        </authorList>
    </citation>
    <scope>NUCLEOTIDE SEQUENCE</scope>
    <source>
        <strain evidence="2">Expedition CK06-06</strain>
    </source>
</reference>
<dbReference type="InterPro" id="IPR029044">
    <property type="entry name" value="Nucleotide-diphossugar_trans"/>
</dbReference>
<dbReference type="InterPro" id="IPR001173">
    <property type="entry name" value="Glyco_trans_2-like"/>
</dbReference>
<dbReference type="EMBL" id="BARS01035426">
    <property type="protein sequence ID" value="GAG18384.1"/>
    <property type="molecule type" value="Genomic_DNA"/>
</dbReference>
<comment type="caution">
    <text evidence="2">The sequence shown here is derived from an EMBL/GenBank/DDBJ whole genome shotgun (WGS) entry which is preliminary data.</text>
</comment>
<proteinExistence type="predicted"/>
<dbReference type="AlphaFoldDB" id="X0VJC7"/>
<dbReference type="Gene3D" id="3.90.550.10">
    <property type="entry name" value="Spore Coat Polysaccharide Biosynthesis Protein SpsA, Chain A"/>
    <property type="match status" value="1"/>
</dbReference>
<accession>X0VJC7</accession>
<evidence type="ECO:0000259" key="1">
    <source>
        <dbReference type="Pfam" id="PF00535"/>
    </source>
</evidence>
<sequence length="196" mass="22630">MKDRGYKITGCDLSQNRSWPLVSIGMPVYNEERFLEESLKSLLAQDYENIEIIISDNASTDRTEQICKKCESKNDNISYHRFEKNCGVTRNFIKVLDLARGRYFMWASGHDMWSENLISECVKLLEKHTSAVIAFGCLKWVGKWGNTIERFSGWTDTRGMDPIARYFSVFWGNVHPILGLMRTESLKKTRTLSIPG</sequence>
<dbReference type="PANTHER" id="PTHR22916">
    <property type="entry name" value="GLYCOSYLTRANSFERASE"/>
    <property type="match status" value="1"/>
</dbReference>
<dbReference type="PANTHER" id="PTHR22916:SF56">
    <property type="entry name" value="GLYCOSYL TRANSFERASE"/>
    <property type="match status" value="1"/>
</dbReference>